<dbReference type="EMBL" id="GGFJ01013129">
    <property type="protein sequence ID" value="MBW62270.1"/>
    <property type="molecule type" value="Transcribed_RNA"/>
</dbReference>
<sequence>MLLMVLLLVALGWSFWGVCVGRRSPACVCVCVFGSGRSGRWVGFKARNTTTAEPVLLHSGFRVSPKRAHAAVGAAAAAAAAPAEHIQ</sequence>
<keyword evidence="1" id="KW-0732">Signal</keyword>
<evidence type="ECO:0000256" key="1">
    <source>
        <dbReference type="SAM" id="SignalP"/>
    </source>
</evidence>
<dbReference type="AlphaFoldDB" id="A0A2M4CAB9"/>
<proteinExistence type="predicted"/>
<evidence type="ECO:0000313" key="2">
    <source>
        <dbReference type="EMBL" id="MBW62270.1"/>
    </source>
</evidence>
<name>A0A2M4CAB9_9DIPT</name>
<accession>A0A2M4CAB9</accession>
<organism evidence="2">
    <name type="scientific">Anopheles marajoara</name>
    <dbReference type="NCBI Taxonomy" id="58244"/>
    <lineage>
        <taxon>Eukaryota</taxon>
        <taxon>Metazoa</taxon>
        <taxon>Ecdysozoa</taxon>
        <taxon>Arthropoda</taxon>
        <taxon>Hexapoda</taxon>
        <taxon>Insecta</taxon>
        <taxon>Pterygota</taxon>
        <taxon>Neoptera</taxon>
        <taxon>Endopterygota</taxon>
        <taxon>Diptera</taxon>
        <taxon>Nematocera</taxon>
        <taxon>Culicoidea</taxon>
        <taxon>Culicidae</taxon>
        <taxon>Anophelinae</taxon>
        <taxon>Anopheles</taxon>
    </lineage>
</organism>
<reference evidence="2" key="1">
    <citation type="submission" date="2018-01" db="EMBL/GenBank/DDBJ databases">
        <title>An insight into the sialome of Amazonian anophelines.</title>
        <authorList>
            <person name="Ribeiro J.M."/>
            <person name="Scarpassa V."/>
            <person name="Calvo E."/>
        </authorList>
    </citation>
    <scope>NUCLEOTIDE SEQUENCE</scope>
    <source>
        <tissue evidence="2">Salivary glands</tissue>
    </source>
</reference>
<protein>
    <submittedName>
        <fullName evidence="2">Putative secreted protein</fullName>
    </submittedName>
</protein>
<feature type="signal peptide" evidence="1">
    <location>
        <begin position="1"/>
        <end position="21"/>
    </location>
</feature>
<feature type="chain" id="PRO_5014785732" evidence="1">
    <location>
        <begin position="22"/>
        <end position="87"/>
    </location>
</feature>